<dbReference type="PANTHER" id="PTHR38009">
    <property type="entry name" value="CONSERVED HYPOTHETICAL PHAGE TAIL PROTEIN"/>
    <property type="match status" value="1"/>
</dbReference>
<accession>A0AA96WNZ0</accession>
<gene>
    <name evidence="1" type="ORF">Q2T42_16505</name>
</gene>
<dbReference type="AlphaFoldDB" id="A0AA96WNZ0"/>
<dbReference type="PANTHER" id="PTHR38009:SF1">
    <property type="entry name" value="CONSERVED HYPOTHETICAL PHAGE TAIL PROTEIN"/>
    <property type="match status" value="1"/>
</dbReference>
<dbReference type="EMBL" id="CP130144">
    <property type="protein sequence ID" value="WNZ43446.1"/>
    <property type="molecule type" value="Genomic_DNA"/>
</dbReference>
<reference evidence="1" key="1">
    <citation type="journal article" date="2023" name="Plants (Basel)">
        <title>Genomic Analysis of Leptolyngbya boryana CZ1 Reveals Efficient Carbon Fixation Modules.</title>
        <authorList>
            <person name="Bai X."/>
            <person name="Wang H."/>
            <person name="Cheng W."/>
            <person name="Wang J."/>
            <person name="Ma M."/>
            <person name="Hu H."/>
            <person name="Song Z."/>
            <person name="Ma H."/>
            <person name="Fan Y."/>
            <person name="Du C."/>
            <person name="Xu J."/>
        </authorList>
    </citation>
    <scope>NUCLEOTIDE SEQUENCE</scope>
    <source>
        <strain evidence="1">CZ1</strain>
    </source>
</reference>
<dbReference type="GO" id="GO:0005198">
    <property type="term" value="F:structural molecule activity"/>
    <property type="evidence" value="ECO:0007669"/>
    <property type="project" value="InterPro"/>
</dbReference>
<reference evidence="1" key="2">
    <citation type="submission" date="2023-07" db="EMBL/GenBank/DDBJ databases">
        <authorList>
            <person name="Bai X.-H."/>
            <person name="Wang H.-H."/>
            <person name="Wang J."/>
            <person name="Ma M.-Y."/>
            <person name="Hu H.-H."/>
            <person name="Song Z.-L."/>
            <person name="Ma H.-G."/>
            <person name="Fan Y."/>
            <person name="Du C.-Y."/>
            <person name="Xu J.-C."/>
        </authorList>
    </citation>
    <scope>NUCLEOTIDE SEQUENCE</scope>
    <source>
        <strain evidence="1">CZ1</strain>
    </source>
</reference>
<organism evidence="1">
    <name type="scientific">Leptolyngbya boryana CZ1</name>
    <dbReference type="NCBI Taxonomy" id="3060204"/>
    <lineage>
        <taxon>Bacteria</taxon>
        <taxon>Bacillati</taxon>
        <taxon>Cyanobacteriota</taxon>
        <taxon>Cyanophyceae</taxon>
        <taxon>Leptolyngbyales</taxon>
        <taxon>Leptolyngbyaceae</taxon>
        <taxon>Leptolyngbya group</taxon>
        <taxon>Leptolyngbya</taxon>
    </lineage>
</organism>
<dbReference type="NCBIfam" id="TIGR02241">
    <property type="entry name" value="conserved hypothetical phage tail region protein"/>
    <property type="match status" value="1"/>
</dbReference>
<sequence>MAGFPEILTTCRFYLELRLDGSKDSVDGYFLECSGFKSSQQVIETNHVTPQKWGAQGKAVGRIVGTKIPGNVSYSNLVLRRGLTCSMTFWNWIAAVQDGNWATQRRNGSLIIFNQAAEEQFRLEFQGAFPMGYRILDVNARGDEMEVEEIEVAVEELKRVKVANSDAS</sequence>
<dbReference type="InterPro" id="IPR011747">
    <property type="entry name" value="CHP02241"/>
</dbReference>
<evidence type="ECO:0000313" key="1">
    <source>
        <dbReference type="EMBL" id="WNZ43446.1"/>
    </source>
</evidence>
<proteinExistence type="predicted"/>
<name>A0AA96WNZ0_LEPBY</name>
<dbReference type="RefSeq" id="WP_190653744.1">
    <property type="nucleotide sequence ID" value="NZ_CP130144.1"/>
</dbReference>
<dbReference type="InterPro" id="IPR010667">
    <property type="entry name" value="Phage_T4_Gp19"/>
</dbReference>
<protein>
    <submittedName>
        <fullName evidence="1">Phage tail protein</fullName>
    </submittedName>
</protein>
<dbReference type="Pfam" id="PF06841">
    <property type="entry name" value="Phage_T4_gp19"/>
    <property type="match status" value="1"/>
</dbReference>